<feature type="signal peptide" evidence="1">
    <location>
        <begin position="1"/>
        <end position="27"/>
    </location>
</feature>
<comment type="caution">
    <text evidence="2">The sequence shown here is derived from an EMBL/GenBank/DDBJ whole genome shotgun (WGS) entry which is preliminary data.</text>
</comment>
<protein>
    <submittedName>
        <fullName evidence="2">Uncharacterized protein</fullName>
    </submittedName>
</protein>
<dbReference type="AlphaFoldDB" id="A0A822ZD35"/>
<dbReference type="EMBL" id="DUZY01000006">
    <property type="protein sequence ID" value="DAD42817.1"/>
    <property type="molecule type" value="Genomic_DNA"/>
</dbReference>
<proteinExistence type="predicted"/>
<gene>
    <name evidence="2" type="ORF">HUJ06_001047</name>
</gene>
<sequence length="123" mass="14012">MEMSRRVLVSTVLCMVIVVSMLDNSEAEHCLSNCYRACNIAYELYDWSYILWSKCALQCTISCIRNNFDLSKVPSSSEKTKEALYSLSKGYIPNEDGLPQEIAQEIEIIKNENLIPPNITKTH</sequence>
<evidence type="ECO:0000313" key="3">
    <source>
        <dbReference type="Proteomes" id="UP000607653"/>
    </source>
</evidence>
<keyword evidence="1" id="KW-0732">Signal</keyword>
<organism evidence="2 3">
    <name type="scientific">Nelumbo nucifera</name>
    <name type="common">Sacred lotus</name>
    <dbReference type="NCBI Taxonomy" id="4432"/>
    <lineage>
        <taxon>Eukaryota</taxon>
        <taxon>Viridiplantae</taxon>
        <taxon>Streptophyta</taxon>
        <taxon>Embryophyta</taxon>
        <taxon>Tracheophyta</taxon>
        <taxon>Spermatophyta</taxon>
        <taxon>Magnoliopsida</taxon>
        <taxon>Proteales</taxon>
        <taxon>Nelumbonaceae</taxon>
        <taxon>Nelumbo</taxon>
    </lineage>
</organism>
<dbReference type="Proteomes" id="UP000607653">
    <property type="component" value="Unassembled WGS sequence"/>
</dbReference>
<name>A0A822ZD35_NELNU</name>
<keyword evidence="3" id="KW-1185">Reference proteome</keyword>
<feature type="chain" id="PRO_5032502718" evidence="1">
    <location>
        <begin position="28"/>
        <end position="123"/>
    </location>
</feature>
<evidence type="ECO:0000313" key="2">
    <source>
        <dbReference type="EMBL" id="DAD42817.1"/>
    </source>
</evidence>
<accession>A0A822ZD35</accession>
<evidence type="ECO:0000256" key="1">
    <source>
        <dbReference type="SAM" id="SignalP"/>
    </source>
</evidence>
<reference evidence="2 3" key="1">
    <citation type="journal article" date="2020" name="Mol. Biol. Evol.">
        <title>Distinct Expression and Methylation Patterns for Genes with Different Fates following a Single Whole-Genome Duplication in Flowering Plants.</title>
        <authorList>
            <person name="Shi T."/>
            <person name="Rahmani R.S."/>
            <person name="Gugger P.F."/>
            <person name="Wang M."/>
            <person name="Li H."/>
            <person name="Zhang Y."/>
            <person name="Li Z."/>
            <person name="Wang Q."/>
            <person name="Van de Peer Y."/>
            <person name="Marchal K."/>
            <person name="Chen J."/>
        </authorList>
    </citation>
    <scope>NUCLEOTIDE SEQUENCE [LARGE SCALE GENOMIC DNA]</scope>
    <source>
        <tissue evidence="2">Leaf</tissue>
    </source>
</reference>